<dbReference type="Gene3D" id="1.10.3720.10">
    <property type="entry name" value="MetI-like"/>
    <property type="match status" value="1"/>
</dbReference>
<feature type="transmembrane region" description="Helical" evidence="7">
    <location>
        <begin position="12"/>
        <end position="34"/>
    </location>
</feature>
<evidence type="ECO:0000256" key="2">
    <source>
        <dbReference type="ARBA" id="ARBA00022448"/>
    </source>
</evidence>
<dbReference type="InterPro" id="IPR051393">
    <property type="entry name" value="ABC_transporter_permease"/>
</dbReference>
<dbReference type="GO" id="GO:0055085">
    <property type="term" value="P:transmembrane transport"/>
    <property type="evidence" value="ECO:0007669"/>
    <property type="project" value="InterPro"/>
</dbReference>
<dbReference type="AlphaFoldDB" id="A0A0A5GI68"/>
<comment type="subcellular location">
    <subcellularLocation>
        <location evidence="1 7">Cell membrane</location>
        <topology evidence="1 7">Multi-pass membrane protein</topology>
    </subcellularLocation>
</comment>
<dbReference type="PANTHER" id="PTHR30193:SF37">
    <property type="entry name" value="INNER MEMBRANE ABC TRANSPORTER PERMEASE PROTEIN YCJO"/>
    <property type="match status" value="1"/>
</dbReference>
<dbReference type="Pfam" id="PF00528">
    <property type="entry name" value="BPD_transp_1"/>
    <property type="match status" value="1"/>
</dbReference>
<accession>A0A0A5GI68</accession>
<evidence type="ECO:0000256" key="4">
    <source>
        <dbReference type="ARBA" id="ARBA00022692"/>
    </source>
</evidence>
<dbReference type="InterPro" id="IPR000515">
    <property type="entry name" value="MetI-like"/>
</dbReference>
<dbReference type="OrthoDB" id="9787541at2"/>
<evidence type="ECO:0000256" key="3">
    <source>
        <dbReference type="ARBA" id="ARBA00022475"/>
    </source>
</evidence>
<keyword evidence="2 7" id="KW-0813">Transport</keyword>
<feature type="transmembrane region" description="Helical" evidence="7">
    <location>
        <begin position="74"/>
        <end position="95"/>
    </location>
</feature>
<keyword evidence="10" id="KW-1185">Reference proteome</keyword>
<evidence type="ECO:0000256" key="7">
    <source>
        <dbReference type="RuleBase" id="RU363032"/>
    </source>
</evidence>
<evidence type="ECO:0000256" key="1">
    <source>
        <dbReference type="ARBA" id="ARBA00004651"/>
    </source>
</evidence>
<feature type="transmembrane region" description="Helical" evidence="7">
    <location>
        <begin position="209"/>
        <end position="229"/>
    </location>
</feature>
<feature type="transmembrane region" description="Helical" evidence="7">
    <location>
        <begin position="107"/>
        <end position="127"/>
    </location>
</feature>
<sequence>MVGDKGFKKFLVICIFLLPNFIGFIFFIGVPILASFGLSFTEWDLISNPSWIGIEHYKALLGDEEFRSAMFHTFYFIAGYLPLVMSGALGIALVLNKKIRGRVFFRAAYFVPVITSWVAVSLIWKWLFNPTYGLINYGLSLIGVSGPAWLHDPTWAMPAIILTSVWKDLGFVMVIYLAGLQGISPTYYEAADIDGASAWQKFRNITLPLLNSTTFFVLIISLINSFQVFDQVMIMTEGGPAGSTTVLVQQIYKHAFDYYEMGYASAISWVLFFIIFGVTLVQMKLQKRWVDYGN</sequence>
<dbReference type="RefSeq" id="WP_027445538.1">
    <property type="nucleotide sequence ID" value="NZ_AULJ01000012.1"/>
</dbReference>
<dbReference type="GO" id="GO:0005886">
    <property type="term" value="C:plasma membrane"/>
    <property type="evidence" value="ECO:0007669"/>
    <property type="project" value="UniProtKB-SubCell"/>
</dbReference>
<comment type="caution">
    <text evidence="9">The sequence shown here is derived from an EMBL/GenBank/DDBJ whole genome shotgun (WGS) entry which is preliminary data.</text>
</comment>
<dbReference type="CDD" id="cd06261">
    <property type="entry name" value="TM_PBP2"/>
    <property type="match status" value="1"/>
</dbReference>
<dbReference type="STRING" id="1385511.GCA_000425225_01175"/>
<dbReference type="SUPFAM" id="SSF161098">
    <property type="entry name" value="MetI-like"/>
    <property type="match status" value="1"/>
</dbReference>
<comment type="similarity">
    <text evidence="7">Belongs to the binding-protein-dependent transport system permease family.</text>
</comment>
<keyword evidence="3" id="KW-1003">Cell membrane</keyword>
<dbReference type="eggNOG" id="COG1175">
    <property type="taxonomic scope" value="Bacteria"/>
</dbReference>
<evidence type="ECO:0000259" key="8">
    <source>
        <dbReference type="PROSITE" id="PS50928"/>
    </source>
</evidence>
<proteinExistence type="inferred from homology"/>
<evidence type="ECO:0000313" key="10">
    <source>
        <dbReference type="Proteomes" id="UP000030403"/>
    </source>
</evidence>
<keyword evidence="6 7" id="KW-0472">Membrane</keyword>
<protein>
    <submittedName>
        <fullName evidence="9">Sugar ABC transporter permease</fullName>
    </submittedName>
</protein>
<evidence type="ECO:0000256" key="5">
    <source>
        <dbReference type="ARBA" id="ARBA00022989"/>
    </source>
</evidence>
<dbReference type="InterPro" id="IPR035906">
    <property type="entry name" value="MetI-like_sf"/>
</dbReference>
<keyword evidence="5 7" id="KW-1133">Transmembrane helix</keyword>
<dbReference type="EMBL" id="AVPF01000005">
    <property type="protein sequence ID" value="KGX90820.1"/>
    <property type="molecule type" value="Genomic_DNA"/>
</dbReference>
<evidence type="ECO:0000256" key="6">
    <source>
        <dbReference type="ARBA" id="ARBA00023136"/>
    </source>
</evidence>
<gene>
    <name evidence="9" type="ORF">N783_18655</name>
</gene>
<evidence type="ECO:0000313" key="9">
    <source>
        <dbReference type="EMBL" id="KGX90820.1"/>
    </source>
</evidence>
<name>A0A0A5GI68_9BACI</name>
<dbReference type="PROSITE" id="PS50928">
    <property type="entry name" value="ABC_TM1"/>
    <property type="match status" value="1"/>
</dbReference>
<keyword evidence="4 7" id="KW-0812">Transmembrane</keyword>
<organism evidence="9 10">
    <name type="scientific">Pontibacillus marinus BH030004 = DSM 16465</name>
    <dbReference type="NCBI Taxonomy" id="1385511"/>
    <lineage>
        <taxon>Bacteria</taxon>
        <taxon>Bacillati</taxon>
        <taxon>Bacillota</taxon>
        <taxon>Bacilli</taxon>
        <taxon>Bacillales</taxon>
        <taxon>Bacillaceae</taxon>
        <taxon>Pontibacillus</taxon>
    </lineage>
</organism>
<reference evidence="9 10" key="1">
    <citation type="submission" date="2013-08" db="EMBL/GenBank/DDBJ databases">
        <authorList>
            <person name="Huang J."/>
            <person name="Wang G."/>
        </authorList>
    </citation>
    <scope>NUCLEOTIDE SEQUENCE [LARGE SCALE GENOMIC DNA]</scope>
    <source>
        <strain evidence="9 10">BH030004</strain>
    </source>
</reference>
<feature type="domain" description="ABC transmembrane type-1" evidence="8">
    <location>
        <begin position="70"/>
        <end position="282"/>
    </location>
</feature>
<dbReference type="Proteomes" id="UP000030403">
    <property type="component" value="Unassembled WGS sequence"/>
</dbReference>
<dbReference type="PANTHER" id="PTHR30193">
    <property type="entry name" value="ABC TRANSPORTER PERMEASE PROTEIN"/>
    <property type="match status" value="1"/>
</dbReference>
<feature type="transmembrane region" description="Helical" evidence="7">
    <location>
        <begin position="155"/>
        <end position="178"/>
    </location>
</feature>
<feature type="transmembrane region" description="Helical" evidence="7">
    <location>
        <begin position="261"/>
        <end position="281"/>
    </location>
</feature>